<dbReference type="AlphaFoldDB" id="A0AAV0AZQ5"/>
<organism evidence="2 3">
    <name type="scientific">Phakopsora pachyrhizi</name>
    <name type="common">Asian soybean rust disease fungus</name>
    <dbReference type="NCBI Taxonomy" id="170000"/>
    <lineage>
        <taxon>Eukaryota</taxon>
        <taxon>Fungi</taxon>
        <taxon>Dikarya</taxon>
        <taxon>Basidiomycota</taxon>
        <taxon>Pucciniomycotina</taxon>
        <taxon>Pucciniomycetes</taxon>
        <taxon>Pucciniales</taxon>
        <taxon>Phakopsoraceae</taxon>
        <taxon>Phakopsora</taxon>
    </lineage>
</organism>
<evidence type="ECO:0000256" key="1">
    <source>
        <dbReference type="SAM" id="MobiDB-lite"/>
    </source>
</evidence>
<dbReference type="Proteomes" id="UP001153365">
    <property type="component" value="Unassembled WGS sequence"/>
</dbReference>
<evidence type="ECO:0000313" key="3">
    <source>
        <dbReference type="Proteomes" id="UP001153365"/>
    </source>
</evidence>
<feature type="region of interest" description="Disordered" evidence="1">
    <location>
        <begin position="129"/>
        <end position="177"/>
    </location>
</feature>
<protein>
    <submittedName>
        <fullName evidence="2">Uncharacterized protein</fullName>
    </submittedName>
</protein>
<accession>A0AAV0AZQ5</accession>
<reference evidence="2" key="1">
    <citation type="submission" date="2022-06" db="EMBL/GenBank/DDBJ databases">
        <authorList>
            <consortium name="SYNGENTA / RWTH Aachen University"/>
        </authorList>
    </citation>
    <scope>NUCLEOTIDE SEQUENCE</scope>
</reference>
<evidence type="ECO:0000313" key="2">
    <source>
        <dbReference type="EMBL" id="CAH7675131.1"/>
    </source>
</evidence>
<gene>
    <name evidence="2" type="ORF">PPACK8108_LOCUS10094</name>
</gene>
<comment type="caution">
    <text evidence="2">The sequence shown here is derived from an EMBL/GenBank/DDBJ whole genome shotgun (WGS) entry which is preliminary data.</text>
</comment>
<name>A0AAV0AZQ5_PHAPC</name>
<feature type="compositionally biased region" description="Low complexity" evidence="1">
    <location>
        <begin position="24"/>
        <end position="58"/>
    </location>
</feature>
<keyword evidence="3" id="KW-1185">Reference proteome</keyword>
<dbReference type="EMBL" id="CALTRL010002256">
    <property type="protein sequence ID" value="CAH7675131.1"/>
    <property type="molecule type" value="Genomic_DNA"/>
</dbReference>
<feature type="region of interest" description="Disordered" evidence="1">
    <location>
        <begin position="17"/>
        <end position="58"/>
    </location>
</feature>
<sequence length="177" mass="18076">MFVLEDSNELIVKHLTVTSRSTDASATKSAPTANATAPSKTTAPAPATSAELSTVTPPVAAVDAAQPNAEPAGAKKQNSVGQAVNSSLKQTVTLLQRVTGKLCSNANQTIDSFGNSISQRKQQASKRFCRQSVPAGEDATVTATPHDMHTVSSTTPAEAVPPQDSAHDLGKGAVGGN</sequence>
<proteinExistence type="predicted"/>